<dbReference type="PROSITE" id="PS50109">
    <property type="entry name" value="HIS_KIN"/>
    <property type="match status" value="1"/>
</dbReference>
<comment type="caution">
    <text evidence="8">The sequence shown here is derived from an EMBL/GenBank/DDBJ whole genome shotgun (WGS) entry which is preliminary data.</text>
</comment>
<dbReference type="EMBL" id="JABXXP010000166">
    <property type="protein sequence ID" value="NVN11382.1"/>
    <property type="molecule type" value="Genomic_DNA"/>
</dbReference>
<sequence>MGVRKILARMRQGGDGEHQIVLNRLVIACIVQIYLLGIYLYGAITLGRLCGLSAICGTFLLGAIAIAVALLLWPRPSQARRILQLGWDLGFLSLGMHQGRIDGIPLYPIYLWVILGYGFRFGLTYIAAAAVLGASGFVLAVHDLPVWRDTGYLFAGLVIGLLIIPLYSASLIRFLSDTRRRAEEASRAKTLFLASVSHELRTPLNAVIGMGRLLGESALDTEQRDMVRTIRAAGTSLLGMIEDLLDFSRIEDGRMPVRARPFALLSVLNEVRRIVGVAAHDKRLQICIHVTARTPSWLVGDDRHVRDILLNLAGNAVKFTERGHVVIAVDGAALPGGGVGLRFEVSDSGIGIPEAAQQRVFETFTQADDSVIDRFGGTGLGLAICRRLVDLMGGEMGLRSLEGQGSTFWFTIRLQEAAPASVPPASASPPLASPASASPTSAPAAWPGLVLLTRNA</sequence>
<feature type="region of interest" description="Disordered" evidence="5">
    <location>
        <begin position="421"/>
        <end position="443"/>
    </location>
</feature>
<dbReference type="PANTHER" id="PTHR45339">
    <property type="entry name" value="HYBRID SIGNAL TRANSDUCTION HISTIDINE KINASE J"/>
    <property type="match status" value="1"/>
</dbReference>
<keyword evidence="6" id="KW-0472">Membrane</keyword>
<evidence type="ECO:0000256" key="2">
    <source>
        <dbReference type="ARBA" id="ARBA00012438"/>
    </source>
</evidence>
<organism evidence="8 9">
    <name type="scientific">Nguyenibacter vanlangensis</name>
    <dbReference type="NCBI Taxonomy" id="1216886"/>
    <lineage>
        <taxon>Bacteria</taxon>
        <taxon>Pseudomonadati</taxon>
        <taxon>Pseudomonadota</taxon>
        <taxon>Alphaproteobacteria</taxon>
        <taxon>Acetobacterales</taxon>
        <taxon>Acetobacteraceae</taxon>
        <taxon>Nguyenibacter</taxon>
    </lineage>
</organism>
<keyword evidence="3" id="KW-0597">Phosphoprotein</keyword>
<feature type="transmembrane region" description="Helical" evidence="6">
    <location>
        <begin position="152"/>
        <end position="172"/>
    </location>
</feature>
<dbReference type="Gene3D" id="3.30.565.10">
    <property type="entry name" value="Histidine kinase-like ATPase, C-terminal domain"/>
    <property type="match status" value="1"/>
</dbReference>
<evidence type="ECO:0000313" key="8">
    <source>
        <dbReference type="EMBL" id="NVN11382.1"/>
    </source>
</evidence>
<keyword evidence="4" id="KW-0902">Two-component regulatory system</keyword>
<keyword evidence="8" id="KW-0808">Transferase</keyword>
<dbReference type="SMART" id="SM00387">
    <property type="entry name" value="HATPase_c"/>
    <property type="match status" value="1"/>
</dbReference>
<evidence type="ECO:0000256" key="4">
    <source>
        <dbReference type="ARBA" id="ARBA00023012"/>
    </source>
</evidence>
<dbReference type="InterPro" id="IPR003661">
    <property type="entry name" value="HisK_dim/P_dom"/>
</dbReference>
<gene>
    <name evidence="8" type="ORF">HUK84_09630</name>
</gene>
<dbReference type="SMART" id="SM00388">
    <property type="entry name" value="HisKA"/>
    <property type="match status" value="1"/>
</dbReference>
<dbReference type="InterPro" id="IPR036890">
    <property type="entry name" value="HATPase_C_sf"/>
</dbReference>
<protein>
    <recommendedName>
        <fullName evidence="2">histidine kinase</fullName>
        <ecNumber evidence="2">2.7.13.3</ecNumber>
    </recommendedName>
</protein>
<reference evidence="8 9" key="1">
    <citation type="submission" date="2020-06" db="EMBL/GenBank/DDBJ databases">
        <title>Description of novel acetic acid bacteria.</title>
        <authorList>
            <person name="Sombolestani A."/>
        </authorList>
    </citation>
    <scope>NUCLEOTIDE SEQUENCE [LARGE SCALE GENOMIC DNA]</scope>
    <source>
        <strain evidence="8 9">LMG 31431</strain>
    </source>
</reference>
<keyword evidence="6" id="KW-0812">Transmembrane</keyword>
<dbReference type="Pfam" id="PF02518">
    <property type="entry name" value="HATPase_c"/>
    <property type="match status" value="1"/>
</dbReference>
<dbReference type="EC" id="2.7.13.3" evidence="2"/>
<keyword evidence="6" id="KW-1133">Transmembrane helix</keyword>
<dbReference type="Gene3D" id="1.10.287.130">
    <property type="match status" value="1"/>
</dbReference>
<dbReference type="InterPro" id="IPR005467">
    <property type="entry name" value="His_kinase_dom"/>
</dbReference>
<keyword evidence="8" id="KW-0418">Kinase</keyword>
<dbReference type="PRINTS" id="PR00344">
    <property type="entry name" value="BCTRLSENSOR"/>
</dbReference>
<dbReference type="RefSeq" id="WP_246285584.1">
    <property type="nucleotide sequence ID" value="NZ_JABXXP010000166.1"/>
</dbReference>
<evidence type="ECO:0000256" key="6">
    <source>
        <dbReference type="SAM" id="Phobius"/>
    </source>
</evidence>
<dbReference type="PANTHER" id="PTHR45339:SF1">
    <property type="entry name" value="HYBRID SIGNAL TRANSDUCTION HISTIDINE KINASE J"/>
    <property type="match status" value="1"/>
</dbReference>
<dbReference type="InterPro" id="IPR004358">
    <property type="entry name" value="Sig_transdc_His_kin-like_C"/>
</dbReference>
<evidence type="ECO:0000256" key="3">
    <source>
        <dbReference type="ARBA" id="ARBA00022553"/>
    </source>
</evidence>
<evidence type="ECO:0000256" key="5">
    <source>
        <dbReference type="SAM" id="MobiDB-lite"/>
    </source>
</evidence>
<name>A0A7Y7IWC4_9PROT</name>
<feature type="transmembrane region" description="Helical" evidence="6">
    <location>
        <begin position="52"/>
        <end position="73"/>
    </location>
</feature>
<evidence type="ECO:0000259" key="7">
    <source>
        <dbReference type="PROSITE" id="PS50109"/>
    </source>
</evidence>
<dbReference type="SUPFAM" id="SSF47384">
    <property type="entry name" value="Homodimeric domain of signal transducing histidine kinase"/>
    <property type="match status" value="1"/>
</dbReference>
<feature type="transmembrane region" description="Helical" evidence="6">
    <location>
        <begin position="109"/>
        <end position="132"/>
    </location>
</feature>
<proteinExistence type="predicted"/>
<feature type="domain" description="Histidine kinase" evidence="7">
    <location>
        <begin position="195"/>
        <end position="416"/>
    </location>
</feature>
<feature type="non-terminal residue" evidence="8">
    <location>
        <position position="456"/>
    </location>
</feature>
<dbReference type="FunFam" id="3.30.565.10:FF:000010">
    <property type="entry name" value="Sensor histidine kinase RcsC"/>
    <property type="match status" value="1"/>
</dbReference>
<dbReference type="Pfam" id="PF00512">
    <property type="entry name" value="HisKA"/>
    <property type="match status" value="1"/>
</dbReference>
<dbReference type="CDD" id="cd16922">
    <property type="entry name" value="HATPase_EvgS-ArcB-TorS-like"/>
    <property type="match status" value="1"/>
</dbReference>
<evidence type="ECO:0000256" key="1">
    <source>
        <dbReference type="ARBA" id="ARBA00000085"/>
    </source>
</evidence>
<dbReference type="InterPro" id="IPR036097">
    <property type="entry name" value="HisK_dim/P_sf"/>
</dbReference>
<evidence type="ECO:0000313" key="9">
    <source>
        <dbReference type="Proteomes" id="UP000534870"/>
    </source>
</evidence>
<feature type="transmembrane region" description="Helical" evidence="6">
    <location>
        <begin position="21"/>
        <end position="40"/>
    </location>
</feature>
<dbReference type="InterPro" id="IPR003594">
    <property type="entry name" value="HATPase_dom"/>
</dbReference>
<accession>A0A7Y7IWC4</accession>
<dbReference type="SUPFAM" id="SSF55874">
    <property type="entry name" value="ATPase domain of HSP90 chaperone/DNA topoisomerase II/histidine kinase"/>
    <property type="match status" value="1"/>
</dbReference>
<dbReference type="AlphaFoldDB" id="A0A7Y7IWC4"/>
<dbReference type="GO" id="GO:0000155">
    <property type="term" value="F:phosphorelay sensor kinase activity"/>
    <property type="evidence" value="ECO:0007669"/>
    <property type="project" value="InterPro"/>
</dbReference>
<dbReference type="CDD" id="cd00082">
    <property type="entry name" value="HisKA"/>
    <property type="match status" value="1"/>
</dbReference>
<dbReference type="Proteomes" id="UP000534870">
    <property type="component" value="Unassembled WGS sequence"/>
</dbReference>
<comment type="catalytic activity">
    <reaction evidence="1">
        <text>ATP + protein L-histidine = ADP + protein N-phospho-L-histidine.</text>
        <dbReference type="EC" id="2.7.13.3"/>
    </reaction>
</comment>